<keyword evidence="1" id="KW-0812">Transmembrane</keyword>
<dbReference type="Proteomes" id="UP001367508">
    <property type="component" value="Unassembled WGS sequence"/>
</dbReference>
<evidence type="ECO:0000313" key="3">
    <source>
        <dbReference type="Proteomes" id="UP001367508"/>
    </source>
</evidence>
<keyword evidence="3" id="KW-1185">Reference proteome</keyword>
<accession>A0AAN9RAM1</accession>
<comment type="caution">
    <text evidence="2">The sequence shown here is derived from an EMBL/GenBank/DDBJ whole genome shotgun (WGS) entry which is preliminary data.</text>
</comment>
<evidence type="ECO:0000256" key="1">
    <source>
        <dbReference type="SAM" id="Phobius"/>
    </source>
</evidence>
<reference evidence="2 3" key="1">
    <citation type="submission" date="2024-01" db="EMBL/GenBank/DDBJ databases">
        <title>The genomes of 5 underutilized Papilionoideae crops provide insights into root nodulation and disease resistanc.</title>
        <authorList>
            <person name="Jiang F."/>
        </authorList>
    </citation>
    <scope>NUCLEOTIDE SEQUENCE [LARGE SCALE GENOMIC DNA]</scope>
    <source>
        <strain evidence="2">LVBAO_FW01</strain>
        <tissue evidence="2">Leaves</tissue>
    </source>
</reference>
<protein>
    <submittedName>
        <fullName evidence="2">Uncharacterized protein</fullName>
    </submittedName>
</protein>
<dbReference type="AlphaFoldDB" id="A0AAN9RAM1"/>
<name>A0AAN9RAM1_CANGL</name>
<keyword evidence="1" id="KW-0472">Membrane</keyword>
<gene>
    <name evidence="2" type="ORF">VNO77_01788</name>
</gene>
<sequence>MSLSPSCPFLYVEKRTACLVPHGTSQQAEVTRKDATNPDNGIQPSRAYEMRDVGAVLHSHGIESCLVTMLNPLSKEFRLIKKKRWFMFIGSCSCGGIAVAMASGLKVSPKTRKHYYLRCFGDQVWLLRMGF</sequence>
<proteinExistence type="predicted"/>
<evidence type="ECO:0000313" key="2">
    <source>
        <dbReference type="EMBL" id="KAK7359823.1"/>
    </source>
</evidence>
<feature type="transmembrane region" description="Helical" evidence="1">
    <location>
        <begin position="85"/>
        <end position="105"/>
    </location>
</feature>
<keyword evidence="1" id="KW-1133">Transmembrane helix</keyword>
<dbReference type="EMBL" id="JAYMYQ010000001">
    <property type="protein sequence ID" value="KAK7359823.1"/>
    <property type="molecule type" value="Genomic_DNA"/>
</dbReference>
<organism evidence="2 3">
    <name type="scientific">Canavalia gladiata</name>
    <name type="common">Sword bean</name>
    <name type="synonym">Dolichos gladiatus</name>
    <dbReference type="NCBI Taxonomy" id="3824"/>
    <lineage>
        <taxon>Eukaryota</taxon>
        <taxon>Viridiplantae</taxon>
        <taxon>Streptophyta</taxon>
        <taxon>Embryophyta</taxon>
        <taxon>Tracheophyta</taxon>
        <taxon>Spermatophyta</taxon>
        <taxon>Magnoliopsida</taxon>
        <taxon>eudicotyledons</taxon>
        <taxon>Gunneridae</taxon>
        <taxon>Pentapetalae</taxon>
        <taxon>rosids</taxon>
        <taxon>fabids</taxon>
        <taxon>Fabales</taxon>
        <taxon>Fabaceae</taxon>
        <taxon>Papilionoideae</taxon>
        <taxon>50 kb inversion clade</taxon>
        <taxon>NPAAA clade</taxon>
        <taxon>indigoferoid/millettioid clade</taxon>
        <taxon>Phaseoleae</taxon>
        <taxon>Canavalia</taxon>
    </lineage>
</organism>